<protein>
    <recommendedName>
        <fullName evidence="3">Amidohydrolase</fullName>
    </recommendedName>
</protein>
<gene>
    <name evidence="1" type="ORF">ACFPRH_27705</name>
</gene>
<dbReference type="RefSeq" id="WP_344483281.1">
    <property type="nucleotide sequence ID" value="NZ_BAAASB010000020.1"/>
</dbReference>
<sequence>MLTIHAADAVLTGGADLGALPDPGRGPAAVAVDTGLIVAIGPYAELTAERPSARVRRWPGLLLPGLRAPGAAELLEAAYHPDPREADALGTEPVTGAALTALGLDGTGWGGSARRGLQRLLAHGCTAVVGPFTRPPVRTAVTRSGLRVREPGALPEAGAGTPALDPLSAYPPHALLDGGLTVGGPADFAVFGIPRDEPPARALARLGGASCVATVLGGRLLHRRS</sequence>
<proteinExistence type="predicted"/>
<evidence type="ECO:0000313" key="2">
    <source>
        <dbReference type="Proteomes" id="UP001596160"/>
    </source>
</evidence>
<dbReference type="Proteomes" id="UP001596160">
    <property type="component" value="Unassembled WGS sequence"/>
</dbReference>
<dbReference type="EMBL" id="JBHSKP010000023">
    <property type="protein sequence ID" value="MFC5155521.1"/>
    <property type="molecule type" value="Genomic_DNA"/>
</dbReference>
<reference evidence="2" key="1">
    <citation type="journal article" date="2019" name="Int. J. Syst. Evol. Microbiol.">
        <title>The Global Catalogue of Microorganisms (GCM) 10K type strain sequencing project: providing services to taxonomists for standard genome sequencing and annotation.</title>
        <authorList>
            <consortium name="The Broad Institute Genomics Platform"/>
            <consortium name="The Broad Institute Genome Sequencing Center for Infectious Disease"/>
            <person name="Wu L."/>
            <person name="Ma J."/>
        </authorList>
    </citation>
    <scope>NUCLEOTIDE SEQUENCE [LARGE SCALE GENOMIC DNA]</scope>
    <source>
        <strain evidence="2">PCU 266</strain>
    </source>
</reference>
<accession>A0ABW0AQZ7</accession>
<organism evidence="1 2">
    <name type="scientific">Streptomyces amakusaensis</name>
    <dbReference type="NCBI Taxonomy" id="67271"/>
    <lineage>
        <taxon>Bacteria</taxon>
        <taxon>Bacillati</taxon>
        <taxon>Actinomycetota</taxon>
        <taxon>Actinomycetes</taxon>
        <taxon>Kitasatosporales</taxon>
        <taxon>Streptomycetaceae</taxon>
        <taxon>Streptomyces</taxon>
    </lineage>
</organism>
<dbReference type="InterPro" id="IPR011059">
    <property type="entry name" value="Metal-dep_hydrolase_composite"/>
</dbReference>
<evidence type="ECO:0008006" key="3">
    <source>
        <dbReference type="Google" id="ProtNLM"/>
    </source>
</evidence>
<comment type="caution">
    <text evidence="1">The sequence shown here is derived from an EMBL/GenBank/DDBJ whole genome shotgun (WGS) entry which is preliminary data.</text>
</comment>
<dbReference type="SUPFAM" id="SSF51338">
    <property type="entry name" value="Composite domain of metallo-dependent hydrolases"/>
    <property type="match status" value="1"/>
</dbReference>
<evidence type="ECO:0000313" key="1">
    <source>
        <dbReference type="EMBL" id="MFC5155521.1"/>
    </source>
</evidence>
<name>A0ABW0AQZ7_9ACTN</name>
<keyword evidence="2" id="KW-1185">Reference proteome</keyword>